<organism evidence="1 2">
    <name type="scientific">Parascaris univalens</name>
    <name type="common">Nematode worm</name>
    <dbReference type="NCBI Taxonomy" id="6257"/>
    <lineage>
        <taxon>Eukaryota</taxon>
        <taxon>Metazoa</taxon>
        <taxon>Ecdysozoa</taxon>
        <taxon>Nematoda</taxon>
        <taxon>Chromadorea</taxon>
        <taxon>Rhabditida</taxon>
        <taxon>Spirurina</taxon>
        <taxon>Ascaridomorpha</taxon>
        <taxon>Ascaridoidea</taxon>
        <taxon>Ascarididae</taxon>
        <taxon>Parascaris</taxon>
    </lineage>
</organism>
<proteinExistence type="predicted"/>
<dbReference type="Proteomes" id="UP000887569">
    <property type="component" value="Unplaced"/>
</dbReference>
<protein>
    <submittedName>
        <fullName evidence="2">Secreted protein</fullName>
    </submittedName>
</protein>
<accession>A0A915BHI8</accession>
<keyword evidence="1" id="KW-1185">Reference proteome</keyword>
<reference evidence="2" key="1">
    <citation type="submission" date="2022-11" db="UniProtKB">
        <authorList>
            <consortium name="WormBaseParasite"/>
        </authorList>
    </citation>
    <scope>IDENTIFICATION</scope>
</reference>
<name>A0A915BHI8_PARUN</name>
<evidence type="ECO:0000313" key="1">
    <source>
        <dbReference type="Proteomes" id="UP000887569"/>
    </source>
</evidence>
<evidence type="ECO:0000313" key="2">
    <source>
        <dbReference type="WBParaSite" id="PgR041_g006_t04"/>
    </source>
</evidence>
<dbReference type="AlphaFoldDB" id="A0A915BHI8"/>
<dbReference type="WBParaSite" id="PgR041_g006_t04">
    <property type="protein sequence ID" value="PgR041_g006_t04"/>
    <property type="gene ID" value="PgR041_g006"/>
</dbReference>
<sequence>YFYFIATVSCYFICFVFSHSIAPFCFGSPTPLSANKHGCACLRLYMCRKSISVHAYTISSEILTNILLHTFFSLQTEIHCCIRSAQFRQIDST</sequence>